<dbReference type="EMBL" id="DSRP01000079">
    <property type="protein sequence ID" value="HGG91541.1"/>
    <property type="molecule type" value="Genomic_DNA"/>
</dbReference>
<dbReference type="GO" id="GO:0009236">
    <property type="term" value="P:cobalamin biosynthetic process"/>
    <property type="evidence" value="ECO:0007669"/>
    <property type="project" value="UniProtKB-UniRule"/>
</dbReference>
<comment type="miscellaneous">
    <text evidence="8">The a and c carboxylates of cobyrinate are activated for nucleophilic attack via formation of a phosphorylated intermediate by ATP. CbiA catalyzes first the amidation of the c-carboxylate, and then that of the a-carboxylate.</text>
</comment>
<dbReference type="SUPFAM" id="SSF52317">
    <property type="entry name" value="Class I glutamine amidotransferase-like"/>
    <property type="match status" value="1"/>
</dbReference>
<dbReference type="PANTHER" id="PTHR43873">
    <property type="entry name" value="COBYRINATE A,C-DIAMIDE SYNTHASE"/>
    <property type="match status" value="1"/>
</dbReference>
<evidence type="ECO:0000259" key="9">
    <source>
        <dbReference type="Pfam" id="PF01656"/>
    </source>
</evidence>
<comment type="pathway">
    <text evidence="8">Cofactor biosynthesis; adenosylcobalamin biosynthesis; cob(II)yrinate a,c-diamide from sirohydrochlorin (anaerobic route): step 10/10.</text>
</comment>
<evidence type="ECO:0000256" key="5">
    <source>
        <dbReference type="ARBA" id="ARBA00022840"/>
    </source>
</evidence>
<name>A0A7C3W829_9BACT</name>
<evidence type="ECO:0000256" key="4">
    <source>
        <dbReference type="ARBA" id="ARBA00022741"/>
    </source>
</evidence>
<dbReference type="Pfam" id="PF01656">
    <property type="entry name" value="CbiA"/>
    <property type="match status" value="1"/>
</dbReference>
<dbReference type="Pfam" id="PF07685">
    <property type="entry name" value="GATase_3"/>
    <property type="match status" value="1"/>
</dbReference>
<dbReference type="Gene3D" id="3.40.50.300">
    <property type="entry name" value="P-loop containing nucleotide triphosphate hydrolases"/>
    <property type="match status" value="2"/>
</dbReference>
<dbReference type="PANTHER" id="PTHR43873:SF1">
    <property type="entry name" value="COBYRINATE A,C-DIAMIDE SYNTHASE"/>
    <property type="match status" value="1"/>
</dbReference>
<feature type="domain" description="CobQ/CobB/MinD/ParA nucleotide binding" evidence="9">
    <location>
        <begin position="6"/>
        <end position="190"/>
    </location>
</feature>
<dbReference type="GO" id="GO:0042242">
    <property type="term" value="F:cobyrinic acid a,c-diamide synthase activity"/>
    <property type="evidence" value="ECO:0007669"/>
    <property type="project" value="UniProtKB-UniRule"/>
</dbReference>
<dbReference type="Gene3D" id="3.40.50.880">
    <property type="match status" value="1"/>
</dbReference>
<evidence type="ECO:0000256" key="7">
    <source>
        <dbReference type="ARBA" id="ARBA00022962"/>
    </source>
</evidence>
<comment type="similarity">
    <text evidence="8">Belongs to the CobB/CbiA family.</text>
</comment>
<feature type="site" description="Increases nucleophilicity of active site Cys" evidence="8">
    <location>
        <position position="439"/>
    </location>
</feature>
<evidence type="ECO:0000256" key="2">
    <source>
        <dbReference type="ARBA" id="ARBA00022573"/>
    </source>
</evidence>
<keyword evidence="5 8" id="KW-0067">ATP-binding</keyword>
<dbReference type="PROSITE" id="PS51274">
    <property type="entry name" value="GATASE_COBBQ"/>
    <property type="match status" value="1"/>
</dbReference>
<evidence type="ECO:0000313" key="11">
    <source>
        <dbReference type="EMBL" id="HGG91541.1"/>
    </source>
</evidence>
<dbReference type="InterPro" id="IPR027417">
    <property type="entry name" value="P-loop_NTPase"/>
</dbReference>
<gene>
    <name evidence="8" type="primary">cbiA</name>
    <name evidence="11" type="ORF">ENR59_01130</name>
</gene>
<dbReference type="InterPro" id="IPR004484">
    <property type="entry name" value="CbiA/CobB_synth"/>
</dbReference>
<dbReference type="EC" id="6.3.5.11" evidence="8"/>
<proteinExistence type="inferred from homology"/>
<keyword evidence="6 8" id="KW-0460">Magnesium</keyword>
<dbReference type="GO" id="GO:0005524">
    <property type="term" value="F:ATP binding"/>
    <property type="evidence" value="ECO:0007669"/>
    <property type="project" value="UniProtKB-UniRule"/>
</dbReference>
<dbReference type="SUPFAM" id="SSF52540">
    <property type="entry name" value="P-loop containing nucleoside triphosphate hydrolases"/>
    <property type="match status" value="1"/>
</dbReference>
<organism evidence="11">
    <name type="scientific">Fundidesulfovibrio putealis</name>
    <dbReference type="NCBI Taxonomy" id="270496"/>
    <lineage>
        <taxon>Bacteria</taxon>
        <taxon>Pseudomonadati</taxon>
        <taxon>Thermodesulfobacteriota</taxon>
        <taxon>Desulfovibrionia</taxon>
        <taxon>Desulfovibrionales</taxon>
        <taxon>Desulfovibrionaceae</taxon>
        <taxon>Fundidesulfovibrio</taxon>
    </lineage>
</organism>
<dbReference type="InterPro" id="IPR002586">
    <property type="entry name" value="CobQ/CobB/MinD/ParA_Nub-bd_dom"/>
</dbReference>
<evidence type="ECO:0000256" key="6">
    <source>
        <dbReference type="ARBA" id="ARBA00022842"/>
    </source>
</evidence>
<evidence type="ECO:0000256" key="3">
    <source>
        <dbReference type="ARBA" id="ARBA00022598"/>
    </source>
</evidence>
<dbReference type="InterPro" id="IPR011698">
    <property type="entry name" value="GATase_3"/>
</dbReference>
<dbReference type="NCBIfam" id="TIGR00379">
    <property type="entry name" value="cobB"/>
    <property type="match status" value="1"/>
</dbReference>
<sequence>MTKILLISGTRSGCGKTSLTLGLLAALRRRGLAVAPFKAGPDFIDPGLHALAAGRESLNLDTWMLPPQANREIFARQAAGADMAVVEGAMGLFDGADADAGLGSAAHLAKVLDAPVLLVADASGMGQSAAALVSGFARFDPELSLAGVAFNRVGGPGHRDILIQAAARAGTRLLGLLPKAPDLAMPARHLGLVTAQDQQGIEQAIQRLADWVEQGMDLDALLAALPDRTLRAPTDTPIVDAPVAGDGPLLGPLLGVARDRAFCFLYADNLRLLEQAGARIVFFSPLEDPGLPPGLDGLYLPGGYPELHAGALSANAPMLADVRAFCASGRPVYAECGGFMYLCEALEDGRGGRWPMAGVFDCAAVMGQRFAALGYREARLTADTPLGQAGSVARGHEFHYSHLDAPPVVPTAYALSGRSGPLPGPEGFLRGNTLGSYVHLHFASNPALAAHFVGAMR</sequence>
<dbReference type="CDD" id="cd05388">
    <property type="entry name" value="CobB_N"/>
    <property type="match status" value="1"/>
</dbReference>
<feature type="domain" description="CobB/CobQ-like glutamine amidotransferase" evidence="10">
    <location>
        <begin position="255"/>
        <end position="445"/>
    </location>
</feature>
<dbReference type="HAMAP" id="MF_00027">
    <property type="entry name" value="CobB_CbiA"/>
    <property type="match status" value="1"/>
</dbReference>
<evidence type="ECO:0000256" key="1">
    <source>
        <dbReference type="ARBA" id="ARBA00001946"/>
    </source>
</evidence>
<comment type="domain">
    <text evidence="8">Comprises of two domains. The C-terminal domain contains the binding site for glutamine and catalyzes the hydrolysis of this substrate to glutamate and ammonia. The N-terminal domain is anticipated to bind ATP and cobyrinate and catalyzes the ultimate synthesis of the diamide product. The ammonia produced via the glutaminase domain is probably translocated to the adjacent domain via a molecular tunnel, where it reacts with an activated intermediate.</text>
</comment>
<dbReference type="NCBIfam" id="NF002204">
    <property type="entry name" value="PRK01077.1"/>
    <property type="match status" value="1"/>
</dbReference>
<keyword evidence="7 8" id="KW-0315">Glutamine amidotransferase</keyword>
<protein>
    <recommendedName>
        <fullName evidence="8">Cobyrinate a,c-diamide synthase</fullName>
        <ecNumber evidence="8">6.3.5.11</ecNumber>
    </recommendedName>
    <alternativeName>
        <fullName evidence="8">Cobyrinic acid a,c-diamide synthetase</fullName>
    </alternativeName>
</protein>
<evidence type="ECO:0000259" key="10">
    <source>
        <dbReference type="Pfam" id="PF07685"/>
    </source>
</evidence>
<evidence type="ECO:0000256" key="8">
    <source>
        <dbReference type="HAMAP-Rule" id="MF_00027"/>
    </source>
</evidence>
<dbReference type="CDD" id="cd03130">
    <property type="entry name" value="GATase1_CobB"/>
    <property type="match status" value="1"/>
</dbReference>
<comment type="function">
    <text evidence="8">Catalyzes the ATP-dependent amidation of the two carboxylate groups at positions a and c of cobyrinate, using either L-glutamine or ammonia as the nitrogen source.</text>
</comment>
<dbReference type="AlphaFoldDB" id="A0A7C3W829"/>
<accession>A0A7C3W829</accession>
<feature type="active site" description="Nucleophile" evidence="8">
    <location>
        <position position="336"/>
    </location>
</feature>
<comment type="caution">
    <text evidence="11">The sequence shown here is derived from an EMBL/GenBank/DDBJ whole genome shotgun (WGS) entry which is preliminary data.</text>
</comment>
<keyword evidence="3 8" id="KW-0436">Ligase</keyword>
<keyword evidence="2 8" id="KW-0169">Cobalamin biosynthesis</keyword>
<dbReference type="UniPathway" id="UPA00148">
    <property type="reaction ID" value="UER00231"/>
</dbReference>
<reference evidence="11" key="1">
    <citation type="journal article" date="2020" name="mSystems">
        <title>Genome- and Community-Level Interaction Insights into Carbon Utilization and Element Cycling Functions of Hydrothermarchaeota in Hydrothermal Sediment.</title>
        <authorList>
            <person name="Zhou Z."/>
            <person name="Liu Y."/>
            <person name="Xu W."/>
            <person name="Pan J."/>
            <person name="Luo Z.H."/>
            <person name="Li M."/>
        </authorList>
    </citation>
    <scope>NUCLEOTIDE SEQUENCE [LARGE SCALE GENOMIC DNA]</scope>
    <source>
        <strain evidence="11">SpSt-413</strain>
    </source>
</reference>
<dbReference type="InterPro" id="IPR029062">
    <property type="entry name" value="Class_I_gatase-like"/>
</dbReference>
<keyword evidence="4 8" id="KW-0547">Nucleotide-binding</keyword>
<comment type="cofactor">
    <cofactor evidence="1 8">
        <name>Mg(2+)</name>
        <dbReference type="ChEBI" id="CHEBI:18420"/>
    </cofactor>
</comment>
<comment type="catalytic activity">
    <reaction evidence="8">
        <text>cob(II)yrinate + 2 L-glutamine + 2 ATP + 2 H2O = cob(II)yrinate a,c diamide + 2 L-glutamate + 2 ADP + 2 phosphate + 2 H(+)</text>
        <dbReference type="Rhea" id="RHEA:26289"/>
        <dbReference type="ChEBI" id="CHEBI:15377"/>
        <dbReference type="ChEBI" id="CHEBI:15378"/>
        <dbReference type="ChEBI" id="CHEBI:29985"/>
        <dbReference type="ChEBI" id="CHEBI:30616"/>
        <dbReference type="ChEBI" id="CHEBI:43474"/>
        <dbReference type="ChEBI" id="CHEBI:58359"/>
        <dbReference type="ChEBI" id="CHEBI:58537"/>
        <dbReference type="ChEBI" id="CHEBI:58894"/>
        <dbReference type="ChEBI" id="CHEBI:456216"/>
        <dbReference type="EC" id="6.3.5.11"/>
    </reaction>
</comment>